<dbReference type="AlphaFoldDB" id="A0A4C1X0F8"/>
<name>A0A4C1X0F8_EUMVA</name>
<reference evidence="2 3" key="1">
    <citation type="journal article" date="2019" name="Commun. Biol.">
        <title>The bagworm genome reveals a unique fibroin gene that provides high tensile strength.</title>
        <authorList>
            <person name="Kono N."/>
            <person name="Nakamura H."/>
            <person name="Ohtoshi R."/>
            <person name="Tomita M."/>
            <person name="Numata K."/>
            <person name="Arakawa K."/>
        </authorList>
    </citation>
    <scope>NUCLEOTIDE SEQUENCE [LARGE SCALE GENOMIC DNA]</scope>
</reference>
<feature type="region of interest" description="Disordered" evidence="1">
    <location>
        <begin position="242"/>
        <end position="265"/>
    </location>
</feature>
<keyword evidence="3" id="KW-1185">Reference proteome</keyword>
<accession>A0A4C1X0F8</accession>
<protein>
    <submittedName>
        <fullName evidence="2">Uncharacterized protein</fullName>
    </submittedName>
</protein>
<dbReference type="EMBL" id="BGZK01000679">
    <property type="protein sequence ID" value="GBP55839.1"/>
    <property type="molecule type" value="Genomic_DNA"/>
</dbReference>
<dbReference type="Proteomes" id="UP000299102">
    <property type="component" value="Unassembled WGS sequence"/>
</dbReference>
<comment type="caution">
    <text evidence="2">The sequence shown here is derived from an EMBL/GenBank/DDBJ whole genome shotgun (WGS) entry which is preliminary data.</text>
</comment>
<organism evidence="2 3">
    <name type="scientific">Eumeta variegata</name>
    <name type="common">Bagworm moth</name>
    <name type="synonym">Eumeta japonica</name>
    <dbReference type="NCBI Taxonomy" id="151549"/>
    <lineage>
        <taxon>Eukaryota</taxon>
        <taxon>Metazoa</taxon>
        <taxon>Ecdysozoa</taxon>
        <taxon>Arthropoda</taxon>
        <taxon>Hexapoda</taxon>
        <taxon>Insecta</taxon>
        <taxon>Pterygota</taxon>
        <taxon>Neoptera</taxon>
        <taxon>Endopterygota</taxon>
        <taxon>Lepidoptera</taxon>
        <taxon>Glossata</taxon>
        <taxon>Ditrysia</taxon>
        <taxon>Tineoidea</taxon>
        <taxon>Psychidae</taxon>
        <taxon>Oiketicinae</taxon>
        <taxon>Eumeta</taxon>
    </lineage>
</organism>
<evidence type="ECO:0000313" key="3">
    <source>
        <dbReference type="Proteomes" id="UP000299102"/>
    </source>
</evidence>
<proteinExistence type="predicted"/>
<evidence type="ECO:0000256" key="1">
    <source>
        <dbReference type="SAM" id="MobiDB-lite"/>
    </source>
</evidence>
<gene>
    <name evidence="2" type="ORF">EVAR_38436_1</name>
</gene>
<evidence type="ECO:0000313" key="2">
    <source>
        <dbReference type="EMBL" id="GBP55839.1"/>
    </source>
</evidence>
<sequence length="265" mass="30919">MSNVETKRLRTNHTNIQKQTLKALHQTKKTENGRQMEETCPFLLYLLTHYSIYYPSLIQFLAKGCTNTGWLYKLPPLLIQNRTYTPPDIYAPFGVSGLVPFSHCDWLKKLPAAVRSGSVGRLITTGQFAKTPASKRRYKKKKKKLFRKQLLYERSTRRKLRFFVYRRSVLEYLVVANSCCLVLNYICDNIDRLWPTSPKIITPPEVQSRCEPATSYRYDRRRNIKCVNIELKPVNYRTYAKPEQTREETVSAAPPRNSRAGFNGR</sequence>